<sequence>MNVNYGPYIDPFFTKSHPDGPISCCRPILFSSKPSLPLSLLIIIPPLFLSVHGGLTTTPPPSHSSTTTTTMQPCVEDLTDDPDNLSFTSTTTIKRSTSSGSETTWTTSSIPSSSTTTTTTAKHHHALPCKDPCRHAIHRATSENSSLTLSDLRFVHRLGRGDIGSVYLVELKNAAASGCLYAAKVMDKKELLSRNKETRARIEREILEMLDHPFLPTLYATLDCPRWSCLLTEFCPGGDLHVLRQQQPDKRFQEAAARFYASEVVVALEYLHMMGIVYRDLKPENVLVRSDGHIMLTDFDLSLKDDNSTSTAQIISDQNPPIGNQPSDYNVDPTPFGNSSCIIPNCIVRTCFHPKRRRKKKSGNRGTLEIVAEPVDVRSMSFVGTHEYLAPEIVSGEGHGNAVDWWTLGIFIFEMLYGVTPFKGVDHELTLANIVARALEFPKEPLVPGPVKDLITQLLVKDPTRRMGSTMGAASIKHHQFFAGVNWALLRCTKPPYVPRPVAYRNSTAANSSTDNSIEYY</sequence>
<comment type="similarity">
    <text evidence="1">Belongs to the protein kinase superfamily. AGC Ser/Thr protein kinase family.</text>
</comment>
<comment type="caution">
    <text evidence="12">The sequence shown here is derived from an EMBL/GenBank/DDBJ whole genome shotgun (WGS) entry which is preliminary data.</text>
</comment>
<feature type="domain" description="Protein kinase" evidence="11">
    <location>
        <begin position="152"/>
        <end position="482"/>
    </location>
</feature>
<dbReference type="PROSITE" id="PS50011">
    <property type="entry name" value="PROTEIN_KINASE_DOM"/>
    <property type="match status" value="1"/>
</dbReference>
<comment type="catalytic activity">
    <reaction evidence="9">
        <text>L-seryl-[protein] + ATP = O-phospho-L-seryl-[protein] + ADP + H(+)</text>
        <dbReference type="Rhea" id="RHEA:17989"/>
        <dbReference type="Rhea" id="RHEA-COMP:9863"/>
        <dbReference type="Rhea" id="RHEA-COMP:11604"/>
        <dbReference type="ChEBI" id="CHEBI:15378"/>
        <dbReference type="ChEBI" id="CHEBI:29999"/>
        <dbReference type="ChEBI" id="CHEBI:30616"/>
        <dbReference type="ChEBI" id="CHEBI:83421"/>
        <dbReference type="ChEBI" id="CHEBI:456216"/>
        <dbReference type="EC" id="2.7.11.1"/>
    </reaction>
</comment>
<dbReference type="InterPro" id="IPR000719">
    <property type="entry name" value="Prot_kinase_dom"/>
</dbReference>
<keyword evidence="6" id="KW-0418">Kinase</keyword>
<dbReference type="InterPro" id="IPR011009">
    <property type="entry name" value="Kinase-like_dom_sf"/>
</dbReference>
<accession>A0AA39SL44</accession>
<dbReference type="InterPro" id="IPR008271">
    <property type="entry name" value="Ser/Thr_kinase_AS"/>
</dbReference>
<dbReference type="CDD" id="cd05574">
    <property type="entry name" value="STKc_phototropin_like"/>
    <property type="match status" value="1"/>
</dbReference>
<keyword evidence="3" id="KW-0723">Serine/threonine-protein kinase</keyword>
<evidence type="ECO:0000313" key="12">
    <source>
        <dbReference type="EMBL" id="KAK0592190.1"/>
    </source>
</evidence>
<dbReference type="SUPFAM" id="SSF56112">
    <property type="entry name" value="Protein kinase-like (PK-like)"/>
    <property type="match status" value="1"/>
</dbReference>
<dbReference type="GO" id="GO:0004674">
    <property type="term" value="F:protein serine/threonine kinase activity"/>
    <property type="evidence" value="ECO:0007669"/>
    <property type="project" value="UniProtKB-KW"/>
</dbReference>
<protein>
    <recommendedName>
        <fullName evidence="2">non-specific serine/threonine protein kinase</fullName>
        <ecNumber evidence="2">2.7.11.1</ecNumber>
    </recommendedName>
</protein>
<comment type="catalytic activity">
    <reaction evidence="8">
        <text>L-threonyl-[protein] + ATP = O-phospho-L-threonyl-[protein] + ADP + H(+)</text>
        <dbReference type="Rhea" id="RHEA:46608"/>
        <dbReference type="Rhea" id="RHEA-COMP:11060"/>
        <dbReference type="Rhea" id="RHEA-COMP:11605"/>
        <dbReference type="ChEBI" id="CHEBI:15378"/>
        <dbReference type="ChEBI" id="CHEBI:30013"/>
        <dbReference type="ChEBI" id="CHEBI:30616"/>
        <dbReference type="ChEBI" id="CHEBI:61977"/>
        <dbReference type="ChEBI" id="CHEBI:456216"/>
        <dbReference type="EC" id="2.7.11.1"/>
    </reaction>
</comment>
<dbReference type="Proteomes" id="UP001168877">
    <property type="component" value="Unassembled WGS sequence"/>
</dbReference>
<feature type="region of interest" description="Disordered" evidence="10">
    <location>
        <begin position="57"/>
        <end position="126"/>
    </location>
</feature>
<reference evidence="12" key="2">
    <citation type="submission" date="2023-06" db="EMBL/GenBank/DDBJ databases">
        <authorList>
            <person name="Swenson N.G."/>
            <person name="Wegrzyn J.L."/>
            <person name="Mcevoy S.L."/>
        </authorList>
    </citation>
    <scope>NUCLEOTIDE SEQUENCE</scope>
    <source>
        <strain evidence="12">NS2018</strain>
        <tissue evidence="12">Leaf</tissue>
    </source>
</reference>
<keyword evidence="5" id="KW-0547">Nucleotide-binding</keyword>
<gene>
    <name evidence="12" type="ORF">LWI29_014918</name>
</gene>
<dbReference type="GO" id="GO:0005524">
    <property type="term" value="F:ATP binding"/>
    <property type="evidence" value="ECO:0007669"/>
    <property type="project" value="UniProtKB-KW"/>
</dbReference>
<evidence type="ECO:0000256" key="5">
    <source>
        <dbReference type="ARBA" id="ARBA00022741"/>
    </source>
</evidence>
<dbReference type="SMART" id="SM00220">
    <property type="entry name" value="S_TKc"/>
    <property type="match status" value="1"/>
</dbReference>
<evidence type="ECO:0000256" key="7">
    <source>
        <dbReference type="ARBA" id="ARBA00022840"/>
    </source>
</evidence>
<evidence type="ECO:0000256" key="2">
    <source>
        <dbReference type="ARBA" id="ARBA00012513"/>
    </source>
</evidence>
<dbReference type="EC" id="2.7.11.1" evidence="2"/>
<evidence type="ECO:0000256" key="6">
    <source>
        <dbReference type="ARBA" id="ARBA00022777"/>
    </source>
</evidence>
<dbReference type="FunFam" id="3.30.200.20:FF:000510">
    <property type="entry name" value="serine/threonine-protein kinase D6PKL2"/>
    <property type="match status" value="1"/>
</dbReference>
<dbReference type="Gene3D" id="3.30.200.20">
    <property type="entry name" value="Phosphorylase Kinase, domain 1"/>
    <property type="match status" value="1"/>
</dbReference>
<evidence type="ECO:0000256" key="3">
    <source>
        <dbReference type="ARBA" id="ARBA00022527"/>
    </source>
</evidence>
<feature type="compositionally biased region" description="Low complexity" evidence="10">
    <location>
        <begin position="86"/>
        <end position="120"/>
    </location>
</feature>
<evidence type="ECO:0000256" key="4">
    <source>
        <dbReference type="ARBA" id="ARBA00022679"/>
    </source>
</evidence>
<dbReference type="PANTHER" id="PTHR45637">
    <property type="entry name" value="FLIPPASE KINASE 1-RELATED"/>
    <property type="match status" value="1"/>
</dbReference>
<keyword evidence="7" id="KW-0067">ATP-binding</keyword>
<dbReference type="PROSITE" id="PS00108">
    <property type="entry name" value="PROTEIN_KINASE_ST"/>
    <property type="match status" value="1"/>
</dbReference>
<dbReference type="FunFam" id="1.10.510.10:FF:000028">
    <property type="entry name" value="serine/threonine-protein kinase D6PK-like"/>
    <property type="match status" value="1"/>
</dbReference>
<proteinExistence type="inferred from homology"/>
<evidence type="ECO:0000256" key="8">
    <source>
        <dbReference type="ARBA" id="ARBA00047899"/>
    </source>
</evidence>
<evidence type="ECO:0000256" key="1">
    <source>
        <dbReference type="ARBA" id="ARBA00009903"/>
    </source>
</evidence>
<dbReference type="Pfam" id="PF00069">
    <property type="entry name" value="Pkinase"/>
    <property type="match status" value="2"/>
</dbReference>
<reference evidence="12" key="1">
    <citation type="journal article" date="2022" name="Plant J.">
        <title>Strategies of tolerance reflected in two North American maple genomes.</title>
        <authorList>
            <person name="McEvoy S.L."/>
            <person name="Sezen U.U."/>
            <person name="Trouern-Trend A."/>
            <person name="McMahon S.M."/>
            <person name="Schaberg P.G."/>
            <person name="Yang J."/>
            <person name="Wegrzyn J.L."/>
            <person name="Swenson N.G."/>
        </authorList>
    </citation>
    <scope>NUCLEOTIDE SEQUENCE</scope>
    <source>
        <strain evidence="12">NS2018</strain>
    </source>
</reference>
<keyword evidence="13" id="KW-1185">Reference proteome</keyword>
<evidence type="ECO:0000313" key="13">
    <source>
        <dbReference type="Proteomes" id="UP001168877"/>
    </source>
</evidence>
<dbReference type="EMBL" id="JAUESC010000380">
    <property type="protein sequence ID" value="KAK0592190.1"/>
    <property type="molecule type" value="Genomic_DNA"/>
</dbReference>
<dbReference type="Gene3D" id="1.10.510.10">
    <property type="entry name" value="Transferase(Phosphotransferase) domain 1"/>
    <property type="match status" value="1"/>
</dbReference>
<evidence type="ECO:0000256" key="10">
    <source>
        <dbReference type="SAM" id="MobiDB-lite"/>
    </source>
</evidence>
<evidence type="ECO:0000256" key="9">
    <source>
        <dbReference type="ARBA" id="ARBA00048679"/>
    </source>
</evidence>
<evidence type="ECO:0000259" key="11">
    <source>
        <dbReference type="PROSITE" id="PS50011"/>
    </source>
</evidence>
<dbReference type="AlphaFoldDB" id="A0AA39SL44"/>
<dbReference type="FunFam" id="1.10.510.10:FF:000020">
    <property type="entry name" value="serine/threonine-protein kinase D6PK-like"/>
    <property type="match status" value="1"/>
</dbReference>
<organism evidence="12 13">
    <name type="scientific">Acer saccharum</name>
    <name type="common">Sugar maple</name>
    <dbReference type="NCBI Taxonomy" id="4024"/>
    <lineage>
        <taxon>Eukaryota</taxon>
        <taxon>Viridiplantae</taxon>
        <taxon>Streptophyta</taxon>
        <taxon>Embryophyta</taxon>
        <taxon>Tracheophyta</taxon>
        <taxon>Spermatophyta</taxon>
        <taxon>Magnoliopsida</taxon>
        <taxon>eudicotyledons</taxon>
        <taxon>Gunneridae</taxon>
        <taxon>Pentapetalae</taxon>
        <taxon>rosids</taxon>
        <taxon>malvids</taxon>
        <taxon>Sapindales</taxon>
        <taxon>Sapindaceae</taxon>
        <taxon>Hippocastanoideae</taxon>
        <taxon>Acereae</taxon>
        <taxon>Acer</taxon>
    </lineage>
</organism>
<keyword evidence="4" id="KW-0808">Transferase</keyword>
<name>A0AA39SL44_ACESA</name>